<keyword evidence="1" id="KW-0472">Membrane</keyword>
<organism evidence="2 3">
    <name type="scientific">Pendulispora rubella</name>
    <dbReference type="NCBI Taxonomy" id="2741070"/>
    <lineage>
        <taxon>Bacteria</taxon>
        <taxon>Pseudomonadati</taxon>
        <taxon>Myxococcota</taxon>
        <taxon>Myxococcia</taxon>
        <taxon>Myxococcales</taxon>
        <taxon>Sorangiineae</taxon>
        <taxon>Pendulisporaceae</taxon>
        <taxon>Pendulispora</taxon>
    </lineage>
</organism>
<reference evidence="2" key="1">
    <citation type="submission" date="2021-12" db="EMBL/GenBank/DDBJ databases">
        <title>Discovery of the Pendulisporaceae a myxobacterial family with distinct sporulation behavior and unique specialized metabolism.</title>
        <authorList>
            <person name="Garcia R."/>
            <person name="Popoff A."/>
            <person name="Bader C.D."/>
            <person name="Loehr J."/>
            <person name="Walesch S."/>
            <person name="Walt C."/>
            <person name="Boldt J."/>
            <person name="Bunk B."/>
            <person name="Haeckl F.J.F.P.J."/>
            <person name="Gunesch A.P."/>
            <person name="Birkelbach J."/>
            <person name="Nuebel U."/>
            <person name="Pietschmann T."/>
            <person name="Bach T."/>
            <person name="Mueller R."/>
        </authorList>
    </citation>
    <scope>NUCLEOTIDE SEQUENCE</scope>
    <source>
        <strain evidence="2">MSr11367</strain>
    </source>
</reference>
<proteinExistence type="predicted"/>
<evidence type="ECO:0000313" key="2">
    <source>
        <dbReference type="EMBL" id="WXB04808.1"/>
    </source>
</evidence>
<sequence length="158" mass="16215">MAEDLELHGVVSGTVTVSGKATLVLRGMVIGDVILEARSAVEIFGIAARDVINLGGRLRVHGTVLGKVVGQTAKADCATADQDNARRAGGIFLRAALFAALPTVAGVNFAFQAGERGHNHPGWLGMMSDLAMAMICFAIAVIIFAVVAAVCARAKSAG</sequence>
<dbReference type="Proteomes" id="UP001374803">
    <property type="component" value="Chromosome"/>
</dbReference>
<gene>
    <name evidence="2" type="ORF">LVJ94_48935</name>
</gene>
<keyword evidence="3" id="KW-1185">Reference proteome</keyword>
<keyword evidence="1" id="KW-1133">Transmembrane helix</keyword>
<feature type="transmembrane region" description="Helical" evidence="1">
    <location>
        <begin position="91"/>
        <end position="111"/>
    </location>
</feature>
<keyword evidence="1" id="KW-0812">Transmembrane</keyword>
<feature type="transmembrane region" description="Helical" evidence="1">
    <location>
        <begin position="131"/>
        <end position="152"/>
    </location>
</feature>
<evidence type="ECO:0008006" key="4">
    <source>
        <dbReference type="Google" id="ProtNLM"/>
    </source>
</evidence>
<accession>A0ABZ2L1H3</accession>
<dbReference type="EMBL" id="CP089983">
    <property type="protein sequence ID" value="WXB04808.1"/>
    <property type="molecule type" value="Genomic_DNA"/>
</dbReference>
<dbReference type="RefSeq" id="WP_394834451.1">
    <property type="nucleotide sequence ID" value="NZ_CP089929.1"/>
</dbReference>
<evidence type="ECO:0000256" key="1">
    <source>
        <dbReference type="SAM" id="Phobius"/>
    </source>
</evidence>
<evidence type="ECO:0000313" key="3">
    <source>
        <dbReference type="Proteomes" id="UP001374803"/>
    </source>
</evidence>
<name>A0ABZ2L1H3_9BACT</name>
<protein>
    <recommendedName>
        <fullName evidence="4">Polymer-forming cytoskeletal protein</fullName>
    </recommendedName>
</protein>